<evidence type="ECO:0000256" key="6">
    <source>
        <dbReference type="ARBA" id="ARBA00035292"/>
    </source>
</evidence>
<sequence length="159" mass="16840">MANAEVLLLQPVDGLGAEGDQVKVRAGYARNFLLPQGKAVPLTVANRKQVEALKKARGLREAKELDGAQALAKQIEKAGIAIAVKTGEGGKLFGAVTTNDIHEKLTAAGITIEKRRIHLGQPIKALGKHAVNIRLHSEVTVELTFDVVSENPIEPAAAS</sequence>
<comment type="function">
    <text evidence="7">Binds to the 23S rRNA.</text>
</comment>
<dbReference type="Gene3D" id="3.10.430.100">
    <property type="entry name" value="Ribosomal protein L9, C-terminal domain"/>
    <property type="match status" value="1"/>
</dbReference>
<keyword evidence="4 7" id="KW-0689">Ribosomal protein</keyword>
<evidence type="ECO:0000256" key="7">
    <source>
        <dbReference type="HAMAP-Rule" id="MF_00503"/>
    </source>
</evidence>
<dbReference type="KEGG" id="obg:Verru16b_03488"/>
<dbReference type="PROSITE" id="PS00651">
    <property type="entry name" value="RIBOSOMAL_L9"/>
    <property type="match status" value="1"/>
</dbReference>
<dbReference type="SUPFAM" id="SSF55658">
    <property type="entry name" value="L9 N-domain-like"/>
    <property type="match status" value="1"/>
</dbReference>
<dbReference type="HAMAP" id="MF_00503">
    <property type="entry name" value="Ribosomal_bL9"/>
    <property type="match status" value="1"/>
</dbReference>
<dbReference type="EMBL" id="CP016094">
    <property type="protein sequence ID" value="AOS46383.1"/>
    <property type="molecule type" value="Genomic_DNA"/>
</dbReference>
<dbReference type="InterPro" id="IPR020594">
    <property type="entry name" value="Ribosomal_bL9_bac/chp"/>
</dbReference>
<dbReference type="Pfam" id="PF03948">
    <property type="entry name" value="Ribosomal_L9_C"/>
    <property type="match status" value="1"/>
</dbReference>
<evidence type="ECO:0000256" key="1">
    <source>
        <dbReference type="ARBA" id="ARBA00010605"/>
    </source>
</evidence>
<keyword evidence="10" id="KW-1185">Reference proteome</keyword>
<evidence type="ECO:0000256" key="5">
    <source>
        <dbReference type="ARBA" id="ARBA00023274"/>
    </source>
</evidence>
<name>A0A1D8AZR5_9BACT</name>
<dbReference type="AlphaFoldDB" id="A0A1D8AZR5"/>
<dbReference type="Gene3D" id="3.40.5.10">
    <property type="entry name" value="Ribosomal protein L9, N-terminal domain"/>
    <property type="match status" value="1"/>
</dbReference>
<dbReference type="InterPro" id="IPR020069">
    <property type="entry name" value="Ribosomal_bL9_C"/>
</dbReference>
<dbReference type="InterPro" id="IPR020070">
    <property type="entry name" value="Ribosomal_bL9_N"/>
</dbReference>
<dbReference type="GO" id="GO:0003735">
    <property type="term" value="F:structural constituent of ribosome"/>
    <property type="evidence" value="ECO:0007669"/>
    <property type="project" value="InterPro"/>
</dbReference>
<evidence type="ECO:0000259" key="8">
    <source>
        <dbReference type="PROSITE" id="PS00651"/>
    </source>
</evidence>
<accession>A0A1D8AZR5</accession>
<comment type="similarity">
    <text evidence="1 7">Belongs to the bacterial ribosomal protein bL9 family.</text>
</comment>
<dbReference type="PATRIC" id="fig|1838286.3.peg.3521"/>
<dbReference type="RefSeq" id="WP_069963439.1">
    <property type="nucleotide sequence ID" value="NZ_CP016094.1"/>
</dbReference>
<evidence type="ECO:0000313" key="9">
    <source>
        <dbReference type="EMBL" id="AOS46383.1"/>
    </source>
</evidence>
<dbReference type="GO" id="GO:1990904">
    <property type="term" value="C:ribonucleoprotein complex"/>
    <property type="evidence" value="ECO:0007669"/>
    <property type="project" value="UniProtKB-KW"/>
</dbReference>
<dbReference type="Pfam" id="PF01281">
    <property type="entry name" value="Ribosomal_L9_N"/>
    <property type="match status" value="1"/>
</dbReference>
<dbReference type="InterPro" id="IPR036935">
    <property type="entry name" value="Ribosomal_bL9_N_sf"/>
</dbReference>
<dbReference type="PANTHER" id="PTHR21368">
    <property type="entry name" value="50S RIBOSOMAL PROTEIN L9"/>
    <property type="match status" value="1"/>
</dbReference>
<proteinExistence type="inferred from homology"/>
<reference evidence="9 10" key="1">
    <citation type="submission" date="2016-06" db="EMBL/GenBank/DDBJ databases">
        <title>Three novel species with peptidoglycan cell walls form the new genus Lacunisphaera gen. nov. in the family Opitutaceae of the verrucomicrobial subdivision 4.</title>
        <authorList>
            <person name="Rast P."/>
            <person name="Gloeckner I."/>
            <person name="Jogler M."/>
            <person name="Boedeker C."/>
            <person name="Jeske O."/>
            <person name="Wiegand S."/>
            <person name="Reinhardt R."/>
            <person name="Schumann P."/>
            <person name="Rohde M."/>
            <person name="Spring S."/>
            <person name="Gloeckner F.O."/>
            <person name="Jogler C."/>
        </authorList>
    </citation>
    <scope>NUCLEOTIDE SEQUENCE [LARGE SCALE GENOMIC DNA]</scope>
    <source>
        <strain evidence="9 10">IG16b</strain>
    </source>
</reference>
<dbReference type="STRING" id="1838286.Verru16b_03488"/>
<keyword evidence="5 7" id="KW-0687">Ribonucleoprotein</keyword>
<dbReference type="Proteomes" id="UP000095228">
    <property type="component" value="Chromosome"/>
</dbReference>
<dbReference type="GO" id="GO:0005840">
    <property type="term" value="C:ribosome"/>
    <property type="evidence" value="ECO:0007669"/>
    <property type="project" value="UniProtKB-KW"/>
</dbReference>
<dbReference type="SUPFAM" id="SSF55653">
    <property type="entry name" value="Ribosomal protein L9 C-domain"/>
    <property type="match status" value="1"/>
</dbReference>
<feature type="domain" description="Ribosomal protein L9" evidence="8">
    <location>
        <begin position="16"/>
        <end position="43"/>
    </location>
</feature>
<dbReference type="GO" id="GO:0006412">
    <property type="term" value="P:translation"/>
    <property type="evidence" value="ECO:0007669"/>
    <property type="project" value="UniProtKB-UniRule"/>
</dbReference>
<dbReference type="InterPro" id="IPR036791">
    <property type="entry name" value="Ribosomal_bL9_C_sf"/>
</dbReference>
<evidence type="ECO:0000256" key="2">
    <source>
        <dbReference type="ARBA" id="ARBA00022730"/>
    </source>
</evidence>
<gene>
    <name evidence="7 9" type="primary">rplI</name>
    <name evidence="9" type="ORF">Verru16b_03488</name>
</gene>
<dbReference type="NCBIfam" id="TIGR00158">
    <property type="entry name" value="L9"/>
    <property type="match status" value="1"/>
</dbReference>
<dbReference type="InterPro" id="IPR000244">
    <property type="entry name" value="Ribosomal_bL9"/>
</dbReference>
<evidence type="ECO:0000313" key="10">
    <source>
        <dbReference type="Proteomes" id="UP000095228"/>
    </source>
</evidence>
<evidence type="ECO:0000256" key="3">
    <source>
        <dbReference type="ARBA" id="ARBA00022884"/>
    </source>
</evidence>
<evidence type="ECO:0000256" key="4">
    <source>
        <dbReference type="ARBA" id="ARBA00022980"/>
    </source>
</evidence>
<dbReference type="OrthoDB" id="9788336at2"/>
<dbReference type="InterPro" id="IPR009027">
    <property type="entry name" value="Ribosomal_bL9/RNase_H1_N"/>
</dbReference>
<dbReference type="GO" id="GO:0019843">
    <property type="term" value="F:rRNA binding"/>
    <property type="evidence" value="ECO:0007669"/>
    <property type="project" value="UniProtKB-UniRule"/>
</dbReference>
<keyword evidence="3 7" id="KW-0694">RNA-binding</keyword>
<protein>
    <recommendedName>
        <fullName evidence="6 7">Large ribosomal subunit protein bL9</fullName>
    </recommendedName>
</protein>
<keyword evidence="2 7" id="KW-0699">rRNA-binding</keyword>
<organism evidence="9 10">
    <name type="scientific">Lacunisphaera limnophila</name>
    <dbReference type="NCBI Taxonomy" id="1838286"/>
    <lineage>
        <taxon>Bacteria</taxon>
        <taxon>Pseudomonadati</taxon>
        <taxon>Verrucomicrobiota</taxon>
        <taxon>Opitutia</taxon>
        <taxon>Opitutales</taxon>
        <taxon>Opitutaceae</taxon>
        <taxon>Lacunisphaera</taxon>
    </lineage>
</organism>